<keyword evidence="2" id="KW-0472">Membrane</keyword>
<feature type="transmembrane region" description="Helical" evidence="2">
    <location>
        <begin position="47"/>
        <end position="73"/>
    </location>
</feature>
<keyword evidence="4" id="KW-1185">Reference proteome</keyword>
<dbReference type="PRINTS" id="PR01988">
    <property type="entry name" value="EXPORTERBACE"/>
</dbReference>
<evidence type="ECO:0000313" key="3">
    <source>
        <dbReference type="EMBL" id="KAJ7758352.1"/>
    </source>
</evidence>
<feature type="transmembrane region" description="Helical" evidence="2">
    <location>
        <begin position="205"/>
        <end position="229"/>
    </location>
</feature>
<name>A0AAD7NF51_9AGAR</name>
<feature type="region of interest" description="Disordered" evidence="1">
    <location>
        <begin position="312"/>
        <end position="335"/>
    </location>
</feature>
<dbReference type="GO" id="GO:0016020">
    <property type="term" value="C:membrane"/>
    <property type="evidence" value="ECO:0007669"/>
    <property type="project" value="InterPro"/>
</dbReference>
<comment type="caution">
    <text evidence="3">The sequence shown here is derived from an EMBL/GenBank/DDBJ whole genome shotgun (WGS) entry which is preliminary data.</text>
</comment>
<sequence>MMSFALSEIIALVVEALAYGMYLILFFASLSVAFARRREKRGFSNKFLATALLLFVLITWHLAIDSVMLFLAYSTDTTAEADLYYINGTPGTLNVMKTALYVATTLVSDAFMLYRCFVVWNYSIPIIIFPTLCLLAGIGAGIAGLIGLSHTTTSFFIKDQLNIVSVFFGMTMATNGISTALIGIRVWRGQRQISGIVNGSSLNNLLIIIMESGAIYSAMLILVLALFLSQNTPGYNVVVDATSSIIGIVFSLIIVRIGLNLSVKSDGRAEDNHSTVLFNTSYTTATRRPPTDRAFELKLGTNVATGSRVTTVGSDFDSKDPEATGSSGRGVYLAQ</sequence>
<accession>A0AAD7NF51</accession>
<feature type="transmembrane region" description="Helical" evidence="2">
    <location>
        <begin position="12"/>
        <end position="35"/>
    </location>
</feature>
<proteinExistence type="predicted"/>
<feature type="transmembrane region" description="Helical" evidence="2">
    <location>
        <begin position="241"/>
        <end position="259"/>
    </location>
</feature>
<feature type="transmembrane region" description="Helical" evidence="2">
    <location>
        <begin position="161"/>
        <end position="184"/>
    </location>
</feature>
<keyword evidence="2" id="KW-1133">Transmembrane helix</keyword>
<feature type="transmembrane region" description="Helical" evidence="2">
    <location>
        <begin position="126"/>
        <end position="149"/>
    </location>
</feature>
<dbReference type="InterPro" id="IPR022324">
    <property type="entry name" value="Bacilysin_exporter_BacE_put"/>
</dbReference>
<keyword evidence="2" id="KW-0812">Transmembrane</keyword>
<dbReference type="EMBL" id="JARKIB010000042">
    <property type="protein sequence ID" value="KAJ7758352.1"/>
    <property type="molecule type" value="Genomic_DNA"/>
</dbReference>
<evidence type="ECO:0000256" key="1">
    <source>
        <dbReference type="SAM" id="MobiDB-lite"/>
    </source>
</evidence>
<dbReference type="AlphaFoldDB" id="A0AAD7NF51"/>
<reference evidence="3" key="1">
    <citation type="submission" date="2023-03" db="EMBL/GenBank/DDBJ databases">
        <title>Massive genome expansion in bonnet fungi (Mycena s.s.) driven by repeated elements and novel gene families across ecological guilds.</title>
        <authorList>
            <consortium name="Lawrence Berkeley National Laboratory"/>
            <person name="Harder C.B."/>
            <person name="Miyauchi S."/>
            <person name="Viragh M."/>
            <person name="Kuo A."/>
            <person name="Thoen E."/>
            <person name="Andreopoulos B."/>
            <person name="Lu D."/>
            <person name="Skrede I."/>
            <person name="Drula E."/>
            <person name="Henrissat B."/>
            <person name="Morin E."/>
            <person name="Kohler A."/>
            <person name="Barry K."/>
            <person name="LaButti K."/>
            <person name="Morin E."/>
            <person name="Salamov A."/>
            <person name="Lipzen A."/>
            <person name="Mereny Z."/>
            <person name="Hegedus B."/>
            <person name="Baldrian P."/>
            <person name="Stursova M."/>
            <person name="Weitz H."/>
            <person name="Taylor A."/>
            <person name="Grigoriev I.V."/>
            <person name="Nagy L.G."/>
            <person name="Martin F."/>
            <person name="Kauserud H."/>
        </authorList>
    </citation>
    <scope>NUCLEOTIDE SEQUENCE</scope>
    <source>
        <strain evidence="3">CBHHK182m</strain>
    </source>
</reference>
<feature type="transmembrane region" description="Helical" evidence="2">
    <location>
        <begin position="93"/>
        <end position="114"/>
    </location>
</feature>
<dbReference type="Proteomes" id="UP001215598">
    <property type="component" value="Unassembled WGS sequence"/>
</dbReference>
<evidence type="ECO:0000256" key="2">
    <source>
        <dbReference type="SAM" id="Phobius"/>
    </source>
</evidence>
<organism evidence="3 4">
    <name type="scientific">Mycena metata</name>
    <dbReference type="NCBI Taxonomy" id="1033252"/>
    <lineage>
        <taxon>Eukaryota</taxon>
        <taxon>Fungi</taxon>
        <taxon>Dikarya</taxon>
        <taxon>Basidiomycota</taxon>
        <taxon>Agaricomycotina</taxon>
        <taxon>Agaricomycetes</taxon>
        <taxon>Agaricomycetidae</taxon>
        <taxon>Agaricales</taxon>
        <taxon>Marasmiineae</taxon>
        <taxon>Mycenaceae</taxon>
        <taxon>Mycena</taxon>
    </lineage>
</organism>
<evidence type="ECO:0000313" key="4">
    <source>
        <dbReference type="Proteomes" id="UP001215598"/>
    </source>
</evidence>
<protein>
    <submittedName>
        <fullName evidence="3">Uncharacterized protein</fullName>
    </submittedName>
</protein>
<gene>
    <name evidence="3" type="ORF">B0H16DRAFT_1535912</name>
</gene>